<feature type="transmembrane region" description="Helical" evidence="7">
    <location>
        <begin position="259"/>
        <end position="279"/>
    </location>
</feature>
<evidence type="ECO:0000313" key="9">
    <source>
        <dbReference type="EMBL" id="RSK41245.1"/>
    </source>
</evidence>
<feature type="transmembrane region" description="Helical" evidence="7">
    <location>
        <begin position="152"/>
        <end position="177"/>
    </location>
</feature>
<feature type="domain" description="ABC transmembrane type-1" evidence="8">
    <location>
        <begin position="62"/>
        <end position="278"/>
    </location>
</feature>
<evidence type="ECO:0000256" key="7">
    <source>
        <dbReference type="RuleBase" id="RU363032"/>
    </source>
</evidence>
<dbReference type="AlphaFoldDB" id="A0A428K482"/>
<keyword evidence="5 7" id="KW-1133">Transmembrane helix</keyword>
<accession>A0A428K482</accession>
<dbReference type="Pfam" id="PF00528">
    <property type="entry name" value="BPD_transp_1"/>
    <property type="match status" value="1"/>
</dbReference>
<evidence type="ECO:0000256" key="1">
    <source>
        <dbReference type="ARBA" id="ARBA00004651"/>
    </source>
</evidence>
<organism evidence="9 10">
    <name type="scientific">Hymenobacter perfusus</name>
    <dbReference type="NCBI Taxonomy" id="1236770"/>
    <lineage>
        <taxon>Bacteria</taxon>
        <taxon>Pseudomonadati</taxon>
        <taxon>Bacteroidota</taxon>
        <taxon>Cytophagia</taxon>
        <taxon>Cytophagales</taxon>
        <taxon>Hymenobacteraceae</taxon>
        <taxon>Hymenobacter</taxon>
    </lineage>
</organism>
<keyword evidence="4 7" id="KW-0812">Transmembrane</keyword>
<feature type="transmembrane region" description="Helical" evidence="7">
    <location>
        <begin position="62"/>
        <end position="88"/>
    </location>
</feature>
<dbReference type="PROSITE" id="PS50928">
    <property type="entry name" value="ABC_TM1"/>
    <property type="match status" value="1"/>
</dbReference>
<feature type="transmembrane region" description="Helical" evidence="7">
    <location>
        <begin position="20"/>
        <end position="42"/>
    </location>
</feature>
<keyword evidence="3" id="KW-1003">Cell membrane</keyword>
<evidence type="ECO:0000313" key="10">
    <source>
        <dbReference type="Proteomes" id="UP000270291"/>
    </source>
</evidence>
<dbReference type="PANTHER" id="PTHR30183">
    <property type="entry name" value="MOLYBDENUM TRANSPORT SYSTEM PERMEASE PROTEIN MODB"/>
    <property type="match status" value="1"/>
</dbReference>
<protein>
    <submittedName>
        <fullName evidence="9">ABC transporter permease subunit</fullName>
    </submittedName>
</protein>
<dbReference type="PANTHER" id="PTHR30183:SF9">
    <property type="entry name" value="THIAMINE TRANSPORT SYSTEM PERMEASE PROTEIN THIP"/>
    <property type="match status" value="1"/>
</dbReference>
<sequence>MLSKARPSRLPSPLLSLYGLLVVGLPLAGLAYALLGSVGLAGPLAAGFTGRYWQALGTDTGLLYAALFSGWVAVASVGISIALALLLVLRAQPTLRRWPLPGLLYVPLLLPALVVGFYLFQLLSRTGWLARLCFQLGLIQGPEGFPELVQDAAGLGIIGAQVLLTFPFFTLLFRAIYQESRLEEYRQLTLTLGASPGQFRRRVAGPLLLRRAAPTLLLSFMATLGAYDIPLLLGRPYPQMLSVYLATRLQRFDLRELPAAYLAGFLVALGLLGLVAVLLRLRRQTAVR</sequence>
<keyword evidence="10" id="KW-1185">Reference proteome</keyword>
<keyword evidence="6 7" id="KW-0472">Membrane</keyword>
<dbReference type="SUPFAM" id="SSF161098">
    <property type="entry name" value="MetI-like"/>
    <property type="match status" value="1"/>
</dbReference>
<feature type="transmembrane region" description="Helical" evidence="7">
    <location>
        <begin position="100"/>
        <end position="120"/>
    </location>
</feature>
<evidence type="ECO:0000256" key="5">
    <source>
        <dbReference type="ARBA" id="ARBA00022989"/>
    </source>
</evidence>
<proteinExistence type="inferred from homology"/>
<reference evidence="9 10" key="1">
    <citation type="submission" date="2018-12" db="EMBL/GenBank/DDBJ databases">
        <authorList>
            <person name="Feng G."/>
            <person name="Zhu H."/>
        </authorList>
    </citation>
    <scope>NUCLEOTIDE SEQUENCE [LARGE SCALE GENOMIC DNA]</scope>
    <source>
        <strain evidence="9 10">LMG 26000</strain>
    </source>
</reference>
<evidence type="ECO:0000256" key="6">
    <source>
        <dbReference type="ARBA" id="ARBA00023136"/>
    </source>
</evidence>
<keyword evidence="2 7" id="KW-0813">Transport</keyword>
<evidence type="ECO:0000256" key="4">
    <source>
        <dbReference type="ARBA" id="ARBA00022692"/>
    </source>
</evidence>
<comment type="caution">
    <text evidence="9">The sequence shown here is derived from an EMBL/GenBank/DDBJ whole genome shotgun (WGS) entry which is preliminary data.</text>
</comment>
<dbReference type="Gene3D" id="1.10.3720.10">
    <property type="entry name" value="MetI-like"/>
    <property type="match status" value="1"/>
</dbReference>
<dbReference type="CDD" id="cd06261">
    <property type="entry name" value="TM_PBP2"/>
    <property type="match status" value="1"/>
</dbReference>
<dbReference type="GO" id="GO:0055085">
    <property type="term" value="P:transmembrane transport"/>
    <property type="evidence" value="ECO:0007669"/>
    <property type="project" value="InterPro"/>
</dbReference>
<dbReference type="GO" id="GO:0005886">
    <property type="term" value="C:plasma membrane"/>
    <property type="evidence" value="ECO:0007669"/>
    <property type="project" value="UniProtKB-SubCell"/>
</dbReference>
<dbReference type="OrthoDB" id="9785836at2"/>
<evidence type="ECO:0000256" key="3">
    <source>
        <dbReference type="ARBA" id="ARBA00022475"/>
    </source>
</evidence>
<dbReference type="EMBL" id="RWIU01000006">
    <property type="protein sequence ID" value="RSK41245.1"/>
    <property type="molecule type" value="Genomic_DNA"/>
</dbReference>
<dbReference type="Proteomes" id="UP000270291">
    <property type="component" value="Unassembled WGS sequence"/>
</dbReference>
<comment type="subcellular location">
    <subcellularLocation>
        <location evidence="1 7">Cell membrane</location>
        <topology evidence="1 7">Multi-pass membrane protein</topology>
    </subcellularLocation>
</comment>
<comment type="similarity">
    <text evidence="7">Belongs to the binding-protein-dependent transport system permease family.</text>
</comment>
<dbReference type="InterPro" id="IPR000515">
    <property type="entry name" value="MetI-like"/>
</dbReference>
<dbReference type="RefSeq" id="WP_125439866.1">
    <property type="nucleotide sequence ID" value="NZ_RWIU01000006.1"/>
</dbReference>
<feature type="transmembrane region" description="Helical" evidence="7">
    <location>
        <begin position="208"/>
        <end position="227"/>
    </location>
</feature>
<gene>
    <name evidence="9" type="ORF">EI293_17630</name>
</gene>
<evidence type="ECO:0000256" key="2">
    <source>
        <dbReference type="ARBA" id="ARBA00022448"/>
    </source>
</evidence>
<evidence type="ECO:0000259" key="8">
    <source>
        <dbReference type="PROSITE" id="PS50928"/>
    </source>
</evidence>
<name>A0A428K482_9BACT</name>
<dbReference type="InterPro" id="IPR035906">
    <property type="entry name" value="MetI-like_sf"/>
</dbReference>